<evidence type="ECO:0000313" key="15">
    <source>
        <dbReference type="Proteomes" id="UP000252893"/>
    </source>
</evidence>
<proteinExistence type="inferred from homology"/>
<name>A0A366DPE1_9HYPH</name>
<dbReference type="UniPathway" id="UPA00077">
    <property type="reaction ID" value="UER00155"/>
</dbReference>
<dbReference type="AlphaFoldDB" id="A0A366DPE1"/>
<dbReference type="OrthoDB" id="9808041at2"/>
<comment type="pathway">
    <text evidence="1">Cofactor biosynthesis; tetrahydrofolate biosynthesis; 2-amino-4-hydroxy-6-hydroxymethyl-7,8-dihydropteridine diphosphate from 7,8-dihydroneopterin triphosphate: step 4/4.</text>
</comment>
<dbReference type="SUPFAM" id="SSF55083">
    <property type="entry name" value="6-hydroxymethyl-7,8-dihydropterin pyrophosphokinase, HPPK"/>
    <property type="match status" value="1"/>
</dbReference>
<evidence type="ECO:0000256" key="4">
    <source>
        <dbReference type="ARBA" id="ARBA00016218"/>
    </source>
</evidence>
<evidence type="ECO:0000256" key="8">
    <source>
        <dbReference type="ARBA" id="ARBA00022840"/>
    </source>
</evidence>
<evidence type="ECO:0000256" key="11">
    <source>
        <dbReference type="ARBA" id="ARBA00029766"/>
    </source>
</evidence>
<keyword evidence="8" id="KW-0067">ATP-binding</keyword>
<comment type="function">
    <text evidence="10">Catalyzes the transfer of pyrophosphate from adenosine triphosphate (ATP) to 6-hydroxymethyl-7,8-dihydropterin, an enzymatic step in folate biosynthesis pathway.</text>
</comment>
<keyword evidence="9" id="KW-0289">Folate biosynthesis</keyword>
<dbReference type="GO" id="GO:0046656">
    <property type="term" value="P:folic acid biosynthetic process"/>
    <property type="evidence" value="ECO:0007669"/>
    <property type="project" value="UniProtKB-KW"/>
</dbReference>
<dbReference type="GO" id="GO:0046654">
    <property type="term" value="P:tetrahydrofolate biosynthetic process"/>
    <property type="evidence" value="ECO:0007669"/>
    <property type="project" value="UniProtKB-UniPathway"/>
</dbReference>
<dbReference type="PANTHER" id="PTHR43071">
    <property type="entry name" value="2-AMINO-4-HYDROXY-6-HYDROXYMETHYLDIHYDROPTERIDINE PYROPHOSPHOKINASE"/>
    <property type="match status" value="1"/>
</dbReference>
<dbReference type="Pfam" id="PF01288">
    <property type="entry name" value="HPPK"/>
    <property type="match status" value="1"/>
</dbReference>
<evidence type="ECO:0000256" key="10">
    <source>
        <dbReference type="ARBA" id="ARBA00029409"/>
    </source>
</evidence>
<sequence length="175" mass="20225">MKAREVHKAWLCLGGNIGNVVQTMAQALQLLDERQDVRVIAVSPVFRTPPWGKTDQDWFYNACAEISTILTPPELLDVTQTIERRLKRVRSERWGPRTIDIDMLAYEHVFALEMPDLILPHPRIEQRAFVLVPLETIAPNIKIRGELVSDLVQKVDSSEIQRMSYGHRWWQDTAL</sequence>
<dbReference type="EMBL" id="QNRH01000008">
    <property type="protein sequence ID" value="RBO91942.1"/>
    <property type="molecule type" value="Genomic_DNA"/>
</dbReference>
<organism evidence="14 15">
    <name type="scientific">Pseudochrobactrum asaccharolyticum</name>
    <dbReference type="NCBI Taxonomy" id="354351"/>
    <lineage>
        <taxon>Bacteria</taxon>
        <taxon>Pseudomonadati</taxon>
        <taxon>Pseudomonadota</taxon>
        <taxon>Alphaproteobacteria</taxon>
        <taxon>Hyphomicrobiales</taxon>
        <taxon>Brucellaceae</taxon>
        <taxon>Pseudochrobactrum</taxon>
    </lineage>
</organism>
<dbReference type="RefSeq" id="WP_113945665.1">
    <property type="nucleotide sequence ID" value="NZ_JBHEEG010000001.1"/>
</dbReference>
<gene>
    <name evidence="14" type="ORF">DFR47_10886</name>
</gene>
<dbReference type="GO" id="GO:0005524">
    <property type="term" value="F:ATP binding"/>
    <property type="evidence" value="ECO:0007669"/>
    <property type="project" value="UniProtKB-KW"/>
</dbReference>
<keyword evidence="5" id="KW-0808">Transferase</keyword>
<dbReference type="PROSITE" id="PS00794">
    <property type="entry name" value="HPPK"/>
    <property type="match status" value="1"/>
</dbReference>
<dbReference type="CDD" id="cd00483">
    <property type="entry name" value="HPPK"/>
    <property type="match status" value="1"/>
</dbReference>
<accession>A0A366DPE1</accession>
<evidence type="ECO:0000259" key="13">
    <source>
        <dbReference type="PROSITE" id="PS00794"/>
    </source>
</evidence>
<dbReference type="InterPro" id="IPR035907">
    <property type="entry name" value="Hppk_sf"/>
</dbReference>
<evidence type="ECO:0000256" key="6">
    <source>
        <dbReference type="ARBA" id="ARBA00022741"/>
    </source>
</evidence>
<evidence type="ECO:0000256" key="2">
    <source>
        <dbReference type="ARBA" id="ARBA00005810"/>
    </source>
</evidence>
<keyword evidence="15" id="KW-1185">Reference proteome</keyword>
<feature type="domain" description="7,8-dihydro-6-hydroxymethylpterin-pyrophosphokinase" evidence="13">
    <location>
        <begin position="93"/>
        <end position="104"/>
    </location>
</feature>
<evidence type="ECO:0000256" key="3">
    <source>
        <dbReference type="ARBA" id="ARBA00013253"/>
    </source>
</evidence>
<evidence type="ECO:0000256" key="1">
    <source>
        <dbReference type="ARBA" id="ARBA00005051"/>
    </source>
</evidence>
<evidence type="ECO:0000256" key="5">
    <source>
        <dbReference type="ARBA" id="ARBA00022679"/>
    </source>
</evidence>
<evidence type="ECO:0000256" key="9">
    <source>
        <dbReference type="ARBA" id="ARBA00022909"/>
    </source>
</evidence>
<dbReference type="Proteomes" id="UP000252893">
    <property type="component" value="Unassembled WGS sequence"/>
</dbReference>
<protein>
    <recommendedName>
        <fullName evidence="4">2-amino-4-hydroxy-6-hydroxymethyldihydropteridine pyrophosphokinase</fullName>
        <ecNumber evidence="3">2.7.6.3</ecNumber>
    </recommendedName>
    <alternativeName>
        <fullName evidence="11">6-hydroxymethyl-7,8-dihydropterin pyrophosphokinase</fullName>
    </alternativeName>
    <alternativeName>
        <fullName evidence="12">7,8-dihydro-6-hydroxymethylpterin-pyrophosphokinase</fullName>
    </alternativeName>
</protein>
<dbReference type="GO" id="GO:0016301">
    <property type="term" value="F:kinase activity"/>
    <property type="evidence" value="ECO:0007669"/>
    <property type="project" value="UniProtKB-KW"/>
</dbReference>
<dbReference type="InterPro" id="IPR000550">
    <property type="entry name" value="Hppk"/>
</dbReference>
<dbReference type="NCBIfam" id="TIGR01498">
    <property type="entry name" value="folK"/>
    <property type="match status" value="1"/>
</dbReference>
<dbReference type="EC" id="2.7.6.3" evidence="3"/>
<reference evidence="14 15" key="1">
    <citation type="submission" date="2018-06" db="EMBL/GenBank/DDBJ databases">
        <title>Genomic Encyclopedia of Type Strains, Phase IV (KMG-IV): sequencing the most valuable type-strain genomes for metagenomic binning, comparative biology and taxonomic classification.</title>
        <authorList>
            <person name="Goeker M."/>
        </authorList>
    </citation>
    <scope>NUCLEOTIDE SEQUENCE [LARGE SCALE GENOMIC DNA]</scope>
    <source>
        <strain evidence="14 15">DSM 25619</strain>
    </source>
</reference>
<evidence type="ECO:0000313" key="14">
    <source>
        <dbReference type="EMBL" id="RBO91942.1"/>
    </source>
</evidence>
<evidence type="ECO:0000256" key="12">
    <source>
        <dbReference type="ARBA" id="ARBA00033413"/>
    </source>
</evidence>
<keyword evidence="6" id="KW-0547">Nucleotide-binding</keyword>
<dbReference type="Gene3D" id="3.30.70.560">
    <property type="entry name" value="7,8-Dihydro-6-hydroxymethylpterin-pyrophosphokinase HPPK"/>
    <property type="match status" value="1"/>
</dbReference>
<keyword evidence="7 14" id="KW-0418">Kinase</keyword>
<dbReference type="GO" id="GO:0003848">
    <property type="term" value="F:2-amino-4-hydroxy-6-hydroxymethyldihydropteridine diphosphokinase activity"/>
    <property type="evidence" value="ECO:0007669"/>
    <property type="project" value="UniProtKB-EC"/>
</dbReference>
<evidence type="ECO:0000256" key="7">
    <source>
        <dbReference type="ARBA" id="ARBA00022777"/>
    </source>
</evidence>
<comment type="caution">
    <text evidence="14">The sequence shown here is derived from an EMBL/GenBank/DDBJ whole genome shotgun (WGS) entry which is preliminary data.</text>
</comment>
<comment type="similarity">
    <text evidence="2">Belongs to the HPPK family.</text>
</comment>
<dbReference type="PANTHER" id="PTHR43071:SF1">
    <property type="entry name" value="2-AMINO-4-HYDROXY-6-HYDROXYMETHYLDIHYDROPTERIDINE PYROPHOSPHOKINASE"/>
    <property type="match status" value="1"/>
</dbReference>